<sequence>MKQRRWQSCLFILSCFLWAPILSADEDTLDQAWFQQICQQALTKTIETSGAAFTSGYCYGYLQGLRHTGKVANDFVTRPELWGRQLWCIPEEESLEAVAQIVIAELKTPPGNSETSSYSYPAAVMKSLKKRYPCP</sequence>
<dbReference type="AlphaFoldDB" id="A0A0E2YWG7"/>
<dbReference type="OrthoDB" id="5769047at2"/>
<feature type="domain" description="Rap1a immunity protein" evidence="2">
    <location>
        <begin position="34"/>
        <end position="134"/>
    </location>
</feature>
<dbReference type="HOGENOM" id="CLU_2118465_0_0_6"/>
<dbReference type="Proteomes" id="UP000028839">
    <property type="component" value="Unassembled WGS sequence"/>
</dbReference>
<protein>
    <recommendedName>
        <fullName evidence="2">Rap1a immunity protein domain-containing protein</fullName>
    </recommendedName>
</protein>
<evidence type="ECO:0000313" key="3">
    <source>
        <dbReference type="EMBL" id="KFI17788.1"/>
    </source>
</evidence>
<name>A0A0E2YWG7_9GAMM</name>
<accession>A0A0E2YWG7</accession>
<feature type="chain" id="PRO_5002407676" description="Rap1a immunity protein domain-containing protein" evidence="1">
    <location>
        <begin position="25"/>
        <end position="135"/>
    </location>
</feature>
<evidence type="ECO:0000259" key="2">
    <source>
        <dbReference type="Pfam" id="PF18602"/>
    </source>
</evidence>
<keyword evidence="3" id="KW-0614">Plasmid</keyword>
<proteinExistence type="predicted"/>
<gene>
    <name evidence="3" type="ORF">IB75_18695</name>
</gene>
<dbReference type="EMBL" id="JPGN01000541">
    <property type="protein sequence ID" value="KFI17788.1"/>
    <property type="molecule type" value="Genomic_DNA"/>
</dbReference>
<feature type="signal peptide" evidence="1">
    <location>
        <begin position="1"/>
        <end position="24"/>
    </location>
</feature>
<dbReference type="Pfam" id="PF18602">
    <property type="entry name" value="Rap1a"/>
    <property type="match status" value="1"/>
</dbReference>
<keyword evidence="1" id="KW-0732">Signal</keyword>
<comment type="caution">
    <text evidence="3">The sequence shown here is derived from an EMBL/GenBank/DDBJ whole genome shotgun (WGS) entry which is preliminary data.</text>
</comment>
<dbReference type="InterPro" id="IPR041238">
    <property type="entry name" value="Rap1a"/>
</dbReference>
<evidence type="ECO:0000313" key="4">
    <source>
        <dbReference type="Proteomes" id="UP000028839"/>
    </source>
</evidence>
<geneLocation type="plasmid" evidence="3">
    <name>pA</name>
</geneLocation>
<organism evidence="3 4">
    <name type="scientific">Nitrosococcus oceani C-27</name>
    <dbReference type="NCBI Taxonomy" id="314279"/>
    <lineage>
        <taxon>Bacteria</taxon>
        <taxon>Pseudomonadati</taxon>
        <taxon>Pseudomonadota</taxon>
        <taxon>Gammaproteobacteria</taxon>
        <taxon>Chromatiales</taxon>
        <taxon>Chromatiaceae</taxon>
        <taxon>Nitrosococcus</taxon>
    </lineage>
</organism>
<evidence type="ECO:0000256" key="1">
    <source>
        <dbReference type="SAM" id="SignalP"/>
    </source>
</evidence>
<reference evidence="3 4" key="1">
    <citation type="submission" date="2014-07" db="EMBL/GenBank/DDBJ databases">
        <title>Comparative analysis of Nitrosococcus oceani genome inventories of strains from Pacific and Atlantic gyres.</title>
        <authorList>
            <person name="Lim C.K."/>
            <person name="Wang L."/>
            <person name="Sayavedra-Soto L.A."/>
            <person name="Klotz M.G."/>
        </authorList>
    </citation>
    <scope>NUCLEOTIDE SEQUENCE [LARGE SCALE GENOMIC DNA]</scope>
    <source>
        <strain evidence="3 4">C-27</strain>
        <plasmid evidence="3">pA</plasmid>
    </source>
</reference>